<dbReference type="SUPFAM" id="SSF57667">
    <property type="entry name" value="beta-beta-alpha zinc fingers"/>
    <property type="match status" value="1"/>
</dbReference>
<comment type="subcellular location">
    <subcellularLocation>
        <location evidence="1">Nucleus</location>
    </subcellularLocation>
</comment>
<evidence type="ECO:0000256" key="1">
    <source>
        <dbReference type="ARBA" id="ARBA00004123"/>
    </source>
</evidence>
<dbReference type="InterPro" id="IPR036236">
    <property type="entry name" value="Znf_C2H2_sf"/>
</dbReference>
<dbReference type="PANTHER" id="PTHR23226">
    <property type="entry name" value="ZINC FINGER AND SCAN DOMAIN-CONTAINING"/>
    <property type="match status" value="1"/>
</dbReference>
<dbReference type="InterPro" id="IPR013087">
    <property type="entry name" value="Znf_C2H2_type"/>
</dbReference>
<evidence type="ECO:0000256" key="5">
    <source>
        <dbReference type="ARBA" id="ARBA00022833"/>
    </source>
</evidence>
<evidence type="ECO:0000313" key="9">
    <source>
        <dbReference type="EMBL" id="NWI86549.1"/>
    </source>
</evidence>
<keyword evidence="5" id="KW-0862">Zinc</keyword>
<dbReference type="PROSITE" id="PS00028">
    <property type="entry name" value="ZINC_FINGER_C2H2_1"/>
    <property type="match status" value="1"/>
</dbReference>
<dbReference type="Gene3D" id="3.30.160.60">
    <property type="entry name" value="Classic Zinc Finger"/>
    <property type="match status" value="2"/>
</dbReference>
<dbReference type="Pfam" id="PF00096">
    <property type="entry name" value="zf-C2H2"/>
    <property type="match status" value="2"/>
</dbReference>
<evidence type="ECO:0000259" key="8">
    <source>
        <dbReference type="PROSITE" id="PS50157"/>
    </source>
</evidence>
<name>A0A851EU47_PITSO</name>
<dbReference type="GO" id="GO:0000981">
    <property type="term" value="F:DNA-binding transcription factor activity, RNA polymerase II-specific"/>
    <property type="evidence" value="ECO:0007669"/>
    <property type="project" value="TreeGrafter"/>
</dbReference>
<feature type="domain" description="C2H2-type" evidence="8">
    <location>
        <begin position="30"/>
        <end position="57"/>
    </location>
</feature>
<dbReference type="GO" id="GO:0008270">
    <property type="term" value="F:zinc ion binding"/>
    <property type="evidence" value="ECO:0007669"/>
    <property type="project" value="UniProtKB-KW"/>
</dbReference>
<protein>
    <submittedName>
        <fullName evidence="9">ZNF22 protein</fullName>
    </submittedName>
</protein>
<comment type="caution">
    <text evidence="9">The sequence shown here is derived from an EMBL/GenBank/DDBJ whole genome shotgun (WGS) entry which is preliminary data.</text>
</comment>
<dbReference type="GO" id="GO:0005634">
    <property type="term" value="C:nucleus"/>
    <property type="evidence" value="ECO:0007669"/>
    <property type="project" value="UniProtKB-SubCell"/>
</dbReference>
<sequence>ERATVCWEGKASGASELEVNEQLEGREKPYKCSECGKRFKTSSYLLVHQRTHTGERPFCCTDCGKSFNQSSHLITHQ</sequence>
<dbReference type="FunFam" id="3.30.160.60:FF:000478">
    <property type="entry name" value="Zinc finger protein 133"/>
    <property type="match status" value="1"/>
</dbReference>
<feature type="non-terminal residue" evidence="9">
    <location>
        <position position="1"/>
    </location>
</feature>
<dbReference type="FunFam" id="3.30.160.60:FF:000557">
    <property type="entry name" value="zinc finger and SCAN domain-containing protein 29"/>
    <property type="match status" value="1"/>
</dbReference>
<keyword evidence="2" id="KW-0479">Metal-binding</keyword>
<evidence type="ECO:0000256" key="3">
    <source>
        <dbReference type="ARBA" id="ARBA00022737"/>
    </source>
</evidence>
<dbReference type="EMBL" id="WEKX01004740">
    <property type="protein sequence ID" value="NWI86549.1"/>
    <property type="molecule type" value="Genomic_DNA"/>
</dbReference>
<evidence type="ECO:0000256" key="7">
    <source>
        <dbReference type="PROSITE-ProRule" id="PRU00042"/>
    </source>
</evidence>
<evidence type="ECO:0000256" key="4">
    <source>
        <dbReference type="ARBA" id="ARBA00022771"/>
    </source>
</evidence>
<dbReference type="AlphaFoldDB" id="A0A851EU47"/>
<dbReference type="GO" id="GO:0000978">
    <property type="term" value="F:RNA polymerase II cis-regulatory region sequence-specific DNA binding"/>
    <property type="evidence" value="ECO:0007669"/>
    <property type="project" value="TreeGrafter"/>
</dbReference>
<evidence type="ECO:0000256" key="2">
    <source>
        <dbReference type="ARBA" id="ARBA00022723"/>
    </source>
</evidence>
<evidence type="ECO:0000313" key="10">
    <source>
        <dbReference type="Proteomes" id="UP000633448"/>
    </source>
</evidence>
<organism evidence="9 10">
    <name type="scientific">Pitta sordida</name>
    <name type="common">Hooded pitta</name>
    <dbReference type="NCBI Taxonomy" id="9163"/>
    <lineage>
        <taxon>Eukaryota</taxon>
        <taxon>Metazoa</taxon>
        <taxon>Chordata</taxon>
        <taxon>Craniata</taxon>
        <taxon>Vertebrata</taxon>
        <taxon>Euteleostomi</taxon>
        <taxon>Archelosauria</taxon>
        <taxon>Archosauria</taxon>
        <taxon>Dinosauria</taxon>
        <taxon>Saurischia</taxon>
        <taxon>Theropoda</taxon>
        <taxon>Coelurosauria</taxon>
        <taxon>Aves</taxon>
        <taxon>Neognathae</taxon>
        <taxon>Neoaves</taxon>
        <taxon>Telluraves</taxon>
        <taxon>Australaves</taxon>
        <taxon>Passeriformes</taxon>
        <taxon>Pittidae</taxon>
        <taxon>Pitta</taxon>
    </lineage>
</organism>
<keyword evidence="4 7" id="KW-0863">Zinc-finger</keyword>
<dbReference type="OrthoDB" id="9893417at2759"/>
<keyword evidence="6" id="KW-0539">Nucleus</keyword>
<gene>
    <name evidence="9" type="primary">Znf22_0</name>
    <name evidence="9" type="ORF">PITSOR_R05673</name>
</gene>
<feature type="non-terminal residue" evidence="9">
    <location>
        <position position="77"/>
    </location>
</feature>
<proteinExistence type="predicted"/>
<accession>A0A851EU47</accession>
<dbReference type="PROSITE" id="PS50157">
    <property type="entry name" value="ZINC_FINGER_C2H2_2"/>
    <property type="match status" value="2"/>
</dbReference>
<keyword evidence="3" id="KW-0677">Repeat</keyword>
<evidence type="ECO:0000256" key="6">
    <source>
        <dbReference type="ARBA" id="ARBA00023242"/>
    </source>
</evidence>
<reference evidence="9" key="1">
    <citation type="submission" date="2019-10" db="EMBL/GenBank/DDBJ databases">
        <title>Bird 10,000 Genomes (B10K) Project - Family phase.</title>
        <authorList>
            <person name="Zhang G."/>
        </authorList>
    </citation>
    <scope>NUCLEOTIDE SEQUENCE</scope>
    <source>
        <strain evidence="9">B10K-DU-002-53</strain>
        <tissue evidence="9">Muscle</tissue>
    </source>
</reference>
<dbReference type="SMART" id="SM00355">
    <property type="entry name" value="ZnF_C2H2"/>
    <property type="match status" value="2"/>
</dbReference>
<feature type="domain" description="C2H2-type" evidence="8">
    <location>
        <begin position="58"/>
        <end position="77"/>
    </location>
</feature>
<keyword evidence="10" id="KW-1185">Reference proteome</keyword>
<dbReference type="Proteomes" id="UP000633448">
    <property type="component" value="Unassembled WGS sequence"/>
</dbReference>
<dbReference type="PANTHER" id="PTHR23226:SF85">
    <property type="entry name" value="ZINC FINGER PROTEIN 397"/>
    <property type="match status" value="1"/>
</dbReference>